<dbReference type="Pfam" id="PF19607">
    <property type="entry name" value="DUF6112"/>
    <property type="match status" value="1"/>
</dbReference>
<organism evidence="2 3">
    <name type="scientific">Microbacterium pumilum</name>
    <dbReference type="NCBI Taxonomy" id="344165"/>
    <lineage>
        <taxon>Bacteria</taxon>
        <taxon>Bacillati</taxon>
        <taxon>Actinomycetota</taxon>
        <taxon>Actinomycetes</taxon>
        <taxon>Micrococcales</taxon>
        <taxon>Microbacteriaceae</taxon>
        <taxon>Microbacterium</taxon>
    </lineage>
</organism>
<evidence type="ECO:0000313" key="2">
    <source>
        <dbReference type="EMBL" id="GAA1996466.1"/>
    </source>
</evidence>
<keyword evidence="1" id="KW-0812">Transmembrane</keyword>
<sequence length="90" mass="9042">MSTNVFPDFGAVGAADQLRDIVGALMMFALITSVLILVVCAVTWALAAGHGHYQTAARARLGVWLACGTAALAGAAVALVNFLLGVGAGL</sequence>
<feature type="transmembrane region" description="Helical" evidence="1">
    <location>
        <begin position="61"/>
        <end position="84"/>
    </location>
</feature>
<keyword evidence="1" id="KW-0472">Membrane</keyword>
<evidence type="ECO:0000256" key="1">
    <source>
        <dbReference type="SAM" id="Phobius"/>
    </source>
</evidence>
<dbReference type="EMBL" id="BAAAOH010000001">
    <property type="protein sequence ID" value="GAA1996466.1"/>
    <property type="molecule type" value="Genomic_DNA"/>
</dbReference>
<keyword evidence="1" id="KW-1133">Transmembrane helix</keyword>
<dbReference type="InterPro" id="IPR046094">
    <property type="entry name" value="DUF6112"/>
</dbReference>
<evidence type="ECO:0000313" key="3">
    <source>
        <dbReference type="Proteomes" id="UP001500326"/>
    </source>
</evidence>
<accession>A0ABP5EEA4</accession>
<evidence type="ECO:0008006" key="4">
    <source>
        <dbReference type="Google" id="ProtNLM"/>
    </source>
</evidence>
<protein>
    <recommendedName>
        <fullName evidence="4">Integral membrane protein</fullName>
    </recommendedName>
</protein>
<comment type="caution">
    <text evidence="2">The sequence shown here is derived from an EMBL/GenBank/DDBJ whole genome shotgun (WGS) entry which is preliminary data.</text>
</comment>
<dbReference type="Proteomes" id="UP001500326">
    <property type="component" value="Unassembled WGS sequence"/>
</dbReference>
<proteinExistence type="predicted"/>
<feature type="transmembrane region" description="Helical" evidence="1">
    <location>
        <begin position="25"/>
        <end position="49"/>
    </location>
</feature>
<dbReference type="RefSeq" id="WP_344065710.1">
    <property type="nucleotide sequence ID" value="NZ_BAAAOH010000001.1"/>
</dbReference>
<name>A0ABP5EEA4_9MICO</name>
<keyword evidence="3" id="KW-1185">Reference proteome</keyword>
<reference evidence="3" key="1">
    <citation type="journal article" date="2019" name="Int. J. Syst. Evol. Microbiol.">
        <title>The Global Catalogue of Microorganisms (GCM) 10K type strain sequencing project: providing services to taxonomists for standard genome sequencing and annotation.</title>
        <authorList>
            <consortium name="The Broad Institute Genomics Platform"/>
            <consortium name="The Broad Institute Genome Sequencing Center for Infectious Disease"/>
            <person name="Wu L."/>
            <person name="Ma J."/>
        </authorList>
    </citation>
    <scope>NUCLEOTIDE SEQUENCE [LARGE SCALE GENOMIC DNA]</scope>
    <source>
        <strain evidence="3">JCM 14902</strain>
    </source>
</reference>
<gene>
    <name evidence="2" type="ORF">GCM10009777_36630</name>
</gene>